<organism evidence="2">
    <name type="scientific">Rhynchobrunnera orthospora</name>
    <dbReference type="NCBI Taxonomy" id="210010"/>
    <lineage>
        <taxon>Eukaryota</taxon>
        <taxon>Fungi</taxon>
        <taxon>Dikarya</taxon>
        <taxon>Ascomycota</taxon>
        <taxon>Pezizomycotina</taxon>
        <taxon>Leotiomycetes</taxon>
        <taxon>Helotiales</taxon>
        <taxon>Ploettnerulaceae</taxon>
        <taxon>Rhynchobrunnera</taxon>
    </lineage>
</organism>
<feature type="transmembrane region" description="Helical" evidence="1">
    <location>
        <begin position="100"/>
        <end position="121"/>
    </location>
</feature>
<feature type="transmembrane region" description="Helical" evidence="1">
    <location>
        <begin position="53"/>
        <end position="73"/>
    </location>
</feature>
<evidence type="ECO:0000256" key="1">
    <source>
        <dbReference type="SAM" id="Phobius"/>
    </source>
</evidence>
<sequence length="807" mass="92869">MSHNFKCIQFIQGIPRQFSTTFNKNVTGIIILLQQTLCIPTSLYIYSLSNNPYSFLLLNISLLSSLLLSYLIVKPVKNIGIFRLIRIIYNKCIKLPCNEIIGYVLSYLCFFILTICVSNLLTTVFLNTIDVNIDMLNSYYFLLYLRSIILFPTLYITYIIQQLHKRFRGTDKFIYTSMGINNLNYGIYSLFFMSISIYLGDTYLKPYVNAKISAYQLNKLIDTEYSTKFINIIDMDKLNNFIYVKFKHTSIQTIIFELNNKKVHVIYQAYYEKFGVTFESIPEKKTLLNRFYITVVGNNHYHSFDNYSKQFLYNTPGSLIRDFERLSVPLKPINNVYLNDKSIAINIFREVYILSVKKGIYENSVKGLCLHKKFFKPSINILYNINRHESVVQEIINNFTRIDVTQEIINNFNRMDVTSEINKMDVELSISNLINKAVDPLINYNDNMIEMMRDYTPGSIESLRNTIVYIYSEDNNPMSILDPWDPIADYEFTIANREVESYYADNENLTENSEVVPNIADNENLNENMGLNIEPASLNTDIVPNILDNSDLDFILGNLMDFDESNLDKGLDKGKGVDRALHPNHPSFQGANSGDFVSDAESGVERANVLPYINENIDKGLDKGKGVDRALHPDHPSFQGANSGDFVSDAESGVERANVLPYINENPCYVENTGDFSNDKEYLTLSRAVKTIDGLEYTTASSEMKRQNGVVHGTYQIYYKDSNGNRIERINDETIYDNRRRKIFYTLDTSDISNIETRYSSLKEAVGSIEGLSYFIAVKEMQIHKCVLYNAYVIYTKDYHGNSIGRI</sequence>
<feature type="transmembrane region" description="Helical" evidence="1">
    <location>
        <begin position="182"/>
        <end position="200"/>
    </location>
</feature>
<evidence type="ECO:0000313" key="2">
    <source>
        <dbReference type="EMBL" id="AHC02384.1"/>
    </source>
</evidence>
<reference evidence="2" key="2">
    <citation type="journal article" date="2014" name="Fungal Genet. Biol.">
        <title>Comparative analysis of mitochondrial genomes from closely related Rhynchosporium species reveals extensive intron invasion.</title>
        <authorList>
            <person name="Torriani S.F."/>
            <person name="Penselin D."/>
            <person name="Knogge W."/>
            <person name="Felder M."/>
            <person name="Taudien S."/>
            <person name="Platzer M."/>
            <person name="McDonald B.A."/>
            <person name="Brunner P.C."/>
        </authorList>
    </citation>
    <scope>NUCLEOTIDE SEQUENCE</scope>
</reference>
<dbReference type="AlphaFoldDB" id="V5W5P0"/>
<keyword evidence="1" id="KW-0472">Membrane</keyword>
<keyword evidence="1" id="KW-1133">Transmembrane helix</keyword>
<keyword evidence="2" id="KW-0496">Mitochondrion</keyword>
<accession>V5W5P0</accession>
<reference evidence="2" key="1">
    <citation type="submission" date="2013-09" db="EMBL/GenBank/DDBJ databases">
        <authorList>
            <person name="Torriani S.F.F."/>
            <person name="Penselin D."/>
            <person name="Knogge W."/>
            <person name="Felder M."/>
            <person name="Taudien S."/>
            <person name="Platzer M."/>
            <person name="McDonald B.A."/>
            <person name="Brunner P.C."/>
        </authorList>
    </citation>
    <scope>NUCLEOTIDE SEQUENCE</scope>
</reference>
<geneLocation type="mitochondrion" evidence="2"/>
<name>V5W5P0_9HELO</name>
<dbReference type="RefSeq" id="YP_008965408.1">
    <property type="nucleotide sequence ID" value="NC_023127.1"/>
</dbReference>
<dbReference type="EMBL" id="KF650574">
    <property type="protein sequence ID" value="AHC02384.1"/>
    <property type="molecule type" value="Genomic_DNA"/>
</dbReference>
<protein>
    <submittedName>
        <fullName evidence="2">Uncharacterized protein</fullName>
    </submittedName>
</protein>
<feature type="transmembrane region" description="Helical" evidence="1">
    <location>
        <begin position="26"/>
        <end position="47"/>
    </location>
</feature>
<proteinExistence type="predicted"/>
<keyword evidence="1" id="KW-0812">Transmembrane</keyword>
<feature type="transmembrane region" description="Helical" evidence="1">
    <location>
        <begin position="141"/>
        <end position="161"/>
    </location>
</feature>